<evidence type="ECO:0000256" key="5">
    <source>
        <dbReference type="ARBA" id="ARBA00022692"/>
    </source>
</evidence>
<comment type="subcellular location">
    <subcellularLocation>
        <location evidence="1">Cell inner membrane</location>
        <topology evidence="1">Multi-pass membrane protein</topology>
    </subcellularLocation>
</comment>
<dbReference type="GO" id="GO:0015628">
    <property type="term" value="P:protein secretion by the type II secretion system"/>
    <property type="evidence" value="ECO:0007669"/>
    <property type="project" value="TreeGrafter"/>
</dbReference>
<keyword evidence="4" id="KW-0997">Cell inner membrane</keyword>
<organism evidence="10 11">
    <name type="scientific">Candidatus Blackburnbacteria bacterium RIFCSPHIGHO2_02_FULL_44_20</name>
    <dbReference type="NCBI Taxonomy" id="1797516"/>
    <lineage>
        <taxon>Bacteria</taxon>
        <taxon>Candidatus Blackburniibacteriota</taxon>
    </lineage>
</organism>
<evidence type="ECO:0000256" key="6">
    <source>
        <dbReference type="ARBA" id="ARBA00022989"/>
    </source>
</evidence>
<dbReference type="PANTHER" id="PTHR30012:SF0">
    <property type="entry name" value="TYPE II SECRETION SYSTEM PROTEIN F-RELATED"/>
    <property type="match status" value="1"/>
</dbReference>
<dbReference type="STRING" id="1797516.A3D26_02345"/>
<keyword evidence="5 8" id="KW-0812">Transmembrane</keyword>
<evidence type="ECO:0000256" key="8">
    <source>
        <dbReference type="SAM" id="Phobius"/>
    </source>
</evidence>
<protein>
    <recommendedName>
        <fullName evidence="9">Type II secretion system protein GspF domain-containing protein</fullName>
    </recommendedName>
</protein>
<dbReference type="InterPro" id="IPR003004">
    <property type="entry name" value="GspF/PilC"/>
</dbReference>
<dbReference type="Pfam" id="PF00482">
    <property type="entry name" value="T2SSF"/>
    <property type="match status" value="2"/>
</dbReference>
<dbReference type="FunFam" id="1.20.81.30:FF:000001">
    <property type="entry name" value="Type II secretion system protein F"/>
    <property type="match status" value="2"/>
</dbReference>
<proteinExistence type="inferred from homology"/>
<evidence type="ECO:0000256" key="1">
    <source>
        <dbReference type="ARBA" id="ARBA00004429"/>
    </source>
</evidence>
<dbReference type="InterPro" id="IPR042094">
    <property type="entry name" value="T2SS_GspF_sf"/>
</dbReference>
<feature type="transmembrane region" description="Helical" evidence="8">
    <location>
        <begin position="220"/>
        <end position="239"/>
    </location>
</feature>
<dbReference type="PRINTS" id="PR00812">
    <property type="entry name" value="BCTERIALGSPF"/>
</dbReference>
<feature type="domain" description="Type II secretion system protein GspF" evidence="9">
    <location>
        <begin position="68"/>
        <end position="190"/>
    </location>
</feature>
<dbReference type="Proteomes" id="UP000178319">
    <property type="component" value="Unassembled WGS sequence"/>
</dbReference>
<dbReference type="AlphaFoldDB" id="A0A1G1V811"/>
<dbReference type="GO" id="GO:0005886">
    <property type="term" value="C:plasma membrane"/>
    <property type="evidence" value="ECO:0007669"/>
    <property type="project" value="UniProtKB-SubCell"/>
</dbReference>
<evidence type="ECO:0000256" key="4">
    <source>
        <dbReference type="ARBA" id="ARBA00022519"/>
    </source>
</evidence>
<feature type="domain" description="Type II secretion system protein GspF" evidence="9">
    <location>
        <begin position="271"/>
        <end position="393"/>
    </location>
</feature>
<evidence type="ECO:0000313" key="11">
    <source>
        <dbReference type="Proteomes" id="UP000178319"/>
    </source>
</evidence>
<comment type="caution">
    <text evidence="10">The sequence shown here is derived from an EMBL/GenBank/DDBJ whole genome shotgun (WGS) entry which is preliminary data.</text>
</comment>
<keyword evidence="3" id="KW-1003">Cell membrane</keyword>
<evidence type="ECO:0000256" key="3">
    <source>
        <dbReference type="ARBA" id="ARBA00022475"/>
    </source>
</evidence>
<keyword evidence="6 8" id="KW-1133">Transmembrane helix</keyword>
<dbReference type="EMBL" id="MHBZ01000019">
    <property type="protein sequence ID" value="OGY11322.1"/>
    <property type="molecule type" value="Genomic_DNA"/>
</dbReference>
<evidence type="ECO:0000313" key="10">
    <source>
        <dbReference type="EMBL" id="OGY11322.1"/>
    </source>
</evidence>
<dbReference type="Gene3D" id="1.20.81.30">
    <property type="entry name" value="Type II secretion system (T2SS), domain F"/>
    <property type="match status" value="2"/>
</dbReference>
<evidence type="ECO:0000259" key="9">
    <source>
        <dbReference type="Pfam" id="PF00482"/>
    </source>
</evidence>
<feature type="transmembrane region" description="Helical" evidence="8">
    <location>
        <begin position="166"/>
        <end position="189"/>
    </location>
</feature>
<gene>
    <name evidence="10" type="ORF">A3D26_02345</name>
</gene>
<dbReference type="PANTHER" id="PTHR30012">
    <property type="entry name" value="GENERAL SECRETION PATHWAY PROTEIN"/>
    <property type="match status" value="1"/>
</dbReference>
<comment type="similarity">
    <text evidence="2">Belongs to the GSP F family.</text>
</comment>
<evidence type="ECO:0000256" key="7">
    <source>
        <dbReference type="ARBA" id="ARBA00023136"/>
    </source>
</evidence>
<dbReference type="InterPro" id="IPR018076">
    <property type="entry name" value="T2SS_GspF_dom"/>
</dbReference>
<name>A0A1G1V811_9BACT</name>
<feature type="transmembrane region" description="Helical" evidence="8">
    <location>
        <begin position="374"/>
        <end position="395"/>
    </location>
</feature>
<keyword evidence="7 8" id="KW-0472">Membrane</keyword>
<reference evidence="10 11" key="1">
    <citation type="journal article" date="2016" name="Nat. Commun.">
        <title>Thousands of microbial genomes shed light on interconnected biogeochemical processes in an aquifer system.</title>
        <authorList>
            <person name="Anantharaman K."/>
            <person name="Brown C.T."/>
            <person name="Hug L.A."/>
            <person name="Sharon I."/>
            <person name="Castelle C.J."/>
            <person name="Probst A.J."/>
            <person name="Thomas B.C."/>
            <person name="Singh A."/>
            <person name="Wilkins M.J."/>
            <person name="Karaoz U."/>
            <person name="Brodie E.L."/>
            <person name="Williams K.H."/>
            <person name="Hubbard S.S."/>
            <person name="Banfield J.F."/>
        </authorList>
    </citation>
    <scope>NUCLEOTIDE SEQUENCE [LARGE SCALE GENOMIC DNA]</scope>
</reference>
<accession>A0A1G1V811</accession>
<evidence type="ECO:0000256" key="2">
    <source>
        <dbReference type="ARBA" id="ARBA00005745"/>
    </source>
</evidence>
<sequence>MKSFTYKARDQQGKLVRGKVEAGTIQDAAKLLRERGLVVIKLGEDRPSLIAIVRAFTDRVTLGDMAAFTRQFSTMITAGLPITDALIILRGQSAVSLKPVIERVLADIEGGSSLAAALEKHPKIFSPVYIALIKAGEGGGVLDKVLERLADNLESQREFESRVKGALIYPVIVVIGMVIVAAVMMIFVVPKLLSLFADFQAQLPLPTRVLIAVSNFTSQYWVLILILLVGVGFFARWFFRTPLGRERLDRWKLKLPVFGPLQRQIILTEMTRTLGLLAGAGVSILESLRIVSGVVNNVLIKKALDKSSVQVEQGFALAYAFSQDPDIFPPMLYQMLAVGEETGKVDEALLKVSHVFEQESAHLVRGLTAAIEPLIMIVLGIGVGFLVVAVILPIYNLTSQF</sequence>